<dbReference type="GO" id="GO:0036297">
    <property type="term" value="P:interstrand cross-link repair"/>
    <property type="evidence" value="ECO:0007669"/>
    <property type="project" value="InterPro"/>
</dbReference>
<name>C1BXP4_ESOLU</name>
<dbReference type="GeneTree" id="ENSGT00390000005623"/>
<organism evidence="1">
    <name type="scientific">Esox lucius</name>
    <name type="common">Northern pike</name>
    <dbReference type="NCBI Taxonomy" id="8010"/>
    <lineage>
        <taxon>Eukaryota</taxon>
        <taxon>Metazoa</taxon>
        <taxon>Chordata</taxon>
        <taxon>Craniata</taxon>
        <taxon>Vertebrata</taxon>
        <taxon>Euteleostomi</taxon>
        <taxon>Actinopterygii</taxon>
        <taxon>Neopterygii</taxon>
        <taxon>Teleostei</taxon>
        <taxon>Protacanthopterygii</taxon>
        <taxon>Esociformes</taxon>
        <taxon>Esocidae</taxon>
        <taxon>Esox</taxon>
    </lineage>
</organism>
<dbReference type="OrthoDB" id="6429998at2759"/>
<dbReference type="Proteomes" id="UP000265140">
    <property type="component" value="Chromosome 19"/>
</dbReference>
<dbReference type="PANTHER" id="PTHR14449">
    <property type="entry name" value="FANCONI ANEMIA GROUP F PROTEIN FANCF"/>
    <property type="match status" value="1"/>
</dbReference>
<reference evidence="2" key="4">
    <citation type="submission" date="2025-05" db="UniProtKB">
        <authorList>
            <consortium name="Ensembl"/>
        </authorList>
    </citation>
    <scope>IDENTIFICATION</scope>
</reference>
<protein>
    <submittedName>
        <fullName evidence="1">Fanconi anemia group F protein</fullName>
    </submittedName>
</protein>
<gene>
    <name evidence="1 2" type="primary">FANCF</name>
</gene>
<proteinExistence type="evidence at transcript level"/>
<dbReference type="KEGG" id="els:105018191"/>
<dbReference type="RefSeq" id="NP_001297842.1">
    <property type="nucleotide sequence ID" value="NM_001310913.1"/>
</dbReference>
<dbReference type="PANTHER" id="PTHR14449:SF2">
    <property type="entry name" value="FANCONI ANEMIA GROUP F PROTEIN"/>
    <property type="match status" value="1"/>
</dbReference>
<dbReference type="Pfam" id="PF11107">
    <property type="entry name" value="FANCF"/>
    <property type="match status" value="1"/>
</dbReference>
<dbReference type="InterPro" id="IPR038505">
    <property type="entry name" value="FANCF_C_sf"/>
</dbReference>
<keyword evidence="3" id="KW-1185">Reference proteome</keyword>
<dbReference type="CTD" id="2188"/>
<reference evidence="2 3" key="3">
    <citation type="submission" date="2020-02" db="EMBL/GenBank/DDBJ databases">
        <title>Esox lucius (northern pike) genome, fEsoLuc1, primary haplotype.</title>
        <authorList>
            <person name="Myers G."/>
            <person name="Karagic N."/>
            <person name="Meyer A."/>
            <person name="Pippel M."/>
            <person name="Reichard M."/>
            <person name="Winkler S."/>
            <person name="Tracey A."/>
            <person name="Sims Y."/>
            <person name="Howe K."/>
            <person name="Rhie A."/>
            <person name="Formenti G."/>
            <person name="Durbin R."/>
            <person name="Fedrigo O."/>
            <person name="Jarvis E.D."/>
        </authorList>
    </citation>
    <scope>NUCLEOTIDE SEQUENCE [LARGE SCALE GENOMIC DNA]</scope>
</reference>
<dbReference type="Gene3D" id="1.25.40.490">
    <property type="match status" value="1"/>
</dbReference>
<evidence type="ECO:0000313" key="2">
    <source>
        <dbReference type="Ensembl" id="ENSELUP00000083450.1"/>
    </source>
</evidence>
<evidence type="ECO:0000313" key="3">
    <source>
        <dbReference type="Proteomes" id="UP000265140"/>
    </source>
</evidence>
<accession>C1BXP4</accession>
<reference evidence="1" key="2">
    <citation type="submission" date="2010-07" db="EMBL/GenBank/DDBJ databases">
        <title>Esox lucius ESTs and full-length cDNAs.</title>
        <authorList>
            <consortium name="cGRASP (B.F. Koop &amp; W.S. Davidson)"/>
            <person name="Leong J."/>
            <person name="Jantzen S."/>
            <person name="Cooper G."/>
            <person name="Davidson W.S."/>
            <person name="Koop B.F."/>
        </authorList>
    </citation>
    <scope>NUCLEOTIDE SEQUENCE</scope>
    <source>
        <tissue evidence="1">Head kidney</tissue>
    </source>
</reference>
<dbReference type="AlphaFoldDB" id="C1BXP4"/>
<sequence>MEAVLKNLESTAELLALSQTDIVLKWDKQTLDRAFQWAQYCEQLYTRFHANPTVRDILEKQLQATNERLQVTFPGYTGIFFPDLLQFQHLLLVGLLKNASVPSSVIKLLFDTSSSTVGETFKDTVGYCTELIVVKSACKVLSGLNAKRAVSFPSPDAEVMGTALMDILETILSPATGRPKVDLAETFLDSILQTCGENKNVSVILAAALLAKKHNSHKTTALPTTKTASTTTSGADPEDFLLDWLQQQQPDLLRNMLSTMPRRLLKDLSQHSVKFRLAYHNMLKWWGSQLEYDPSTGEWLQICASDGLSFKDLADRYRLVLGACPLMKEEVERELRALMAADGDFDVRGLSVWTDLHAELHGAL</sequence>
<dbReference type="EMBL" id="BT079373">
    <property type="protein sequence ID" value="ACO13797.1"/>
    <property type="molecule type" value="mRNA"/>
</dbReference>
<dbReference type="GO" id="GO:0043240">
    <property type="term" value="C:Fanconi anaemia nuclear complex"/>
    <property type="evidence" value="ECO:0007669"/>
    <property type="project" value="InterPro"/>
</dbReference>
<dbReference type="InterPro" id="IPR035428">
    <property type="entry name" value="FANCF"/>
</dbReference>
<evidence type="ECO:0000313" key="1">
    <source>
        <dbReference type="EMBL" id="ACO13797.1"/>
    </source>
</evidence>
<dbReference type="GeneID" id="105018191"/>
<dbReference type="Ensembl" id="ENSELUT00000104760.1">
    <property type="protein sequence ID" value="ENSELUP00000083450.1"/>
    <property type="gene ID" value="ENSELUG00000039465.1"/>
</dbReference>
<reference evidence="1" key="1">
    <citation type="journal article" date="2010" name="BMC Genomics">
        <title>Salmo salar and Esox lucius full-length cDNA sequences reveal changes in evolutionary pressures on a post-tetraploidization genome.</title>
        <authorList>
            <person name="Leong J.S."/>
            <person name="Jantzen S.G."/>
            <person name="von Schalburg K.R."/>
            <person name="Cooper G.A."/>
            <person name="Messmer A.M."/>
            <person name="Liao N.Y."/>
            <person name="Munro S."/>
            <person name="Moore R."/>
            <person name="Holt R.A."/>
            <person name="Jones S.J."/>
            <person name="Davidson W.S."/>
            <person name="Koop B.F."/>
        </authorList>
    </citation>
    <scope>NUCLEOTIDE SEQUENCE</scope>
    <source>
        <tissue evidence="1">Head kidney</tissue>
    </source>
</reference>